<dbReference type="EMBL" id="KZ352851">
    <property type="protein sequence ID" value="PIO61894.1"/>
    <property type="molecule type" value="Genomic_DNA"/>
</dbReference>
<protein>
    <submittedName>
        <fullName evidence="1">Uncharacterized protein</fullName>
    </submittedName>
</protein>
<evidence type="ECO:0000313" key="1">
    <source>
        <dbReference type="EMBL" id="PIO61894.1"/>
    </source>
</evidence>
<evidence type="ECO:0000313" key="2">
    <source>
        <dbReference type="Proteomes" id="UP000230423"/>
    </source>
</evidence>
<proteinExistence type="predicted"/>
<dbReference type="OrthoDB" id="5867923at2759"/>
<reference evidence="1 2" key="1">
    <citation type="submission" date="2015-09" db="EMBL/GenBank/DDBJ databases">
        <title>Draft genome of the parasitic nematode Teladorsagia circumcincta isolate WARC Sus (inbred).</title>
        <authorList>
            <person name="Mitreva M."/>
        </authorList>
    </citation>
    <scope>NUCLEOTIDE SEQUENCE [LARGE SCALE GENOMIC DNA]</scope>
    <source>
        <strain evidence="1 2">S</strain>
    </source>
</reference>
<keyword evidence="2" id="KW-1185">Reference proteome</keyword>
<organism evidence="1 2">
    <name type="scientific">Teladorsagia circumcincta</name>
    <name type="common">Brown stomach worm</name>
    <name type="synonym">Ostertagia circumcincta</name>
    <dbReference type="NCBI Taxonomy" id="45464"/>
    <lineage>
        <taxon>Eukaryota</taxon>
        <taxon>Metazoa</taxon>
        <taxon>Ecdysozoa</taxon>
        <taxon>Nematoda</taxon>
        <taxon>Chromadorea</taxon>
        <taxon>Rhabditida</taxon>
        <taxon>Rhabditina</taxon>
        <taxon>Rhabditomorpha</taxon>
        <taxon>Strongyloidea</taxon>
        <taxon>Trichostrongylidae</taxon>
        <taxon>Teladorsagia</taxon>
    </lineage>
</organism>
<dbReference type="Proteomes" id="UP000230423">
    <property type="component" value="Unassembled WGS sequence"/>
</dbReference>
<accession>A0A2G9TV90</accession>
<name>A0A2G9TV90_TELCI</name>
<sequence>LPPIDNYLTRNFSIEIPDCDLDYNEFFAFLRELILFPHGTKERIKIGKLPKTLIHTIYNNLSTFNEIGPAIWVEEGICGVDDIKWGHLADHNYFLDRDLPPSPSQMCDTVQLDLSISVSKHEEVLRPKNYLLNVWITLKSGELEREKCLPETVLVDSSASSKRRRTKP</sequence>
<feature type="non-terminal residue" evidence="1">
    <location>
        <position position="1"/>
    </location>
</feature>
<gene>
    <name evidence="1" type="ORF">TELCIR_16568</name>
</gene>
<dbReference type="AlphaFoldDB" id="A0A2G9TV90"/>